<proteinExistence type="predicted"/>
<dbReference type="NCBIfam" id="TIGR04398">
    <property type="entry name" value="SLAP_DUP"/>
    <property type="match status" value="1"/>
</dbReference>
<name>A0A9D1PN17_9BACI</name>
<dbReference type="AlphaFoldDB" id="A0A9D1PN17"/>
<reference evidence="1" key="1">
    <citation type="journal article" date="2021" name="PeerJ">
        <title>Extensive microbial diversity within the chicken gut microbiome revealed by metagenomics and culture.</title>
        <authorList>
            <person name="Gilroy R."/>
            <person name="Ravi A."/>
            <person name="Getino M."/>
            <person name="Pursley I."/>
            <person name="Horton D.L."/>
            <person name="Alikhan N.F."/>
            <person name="Baker D."/>
            <person name="Gharbi K."/>
            <person name="Hall N."/>
            <person name="Watson M."/>
            <person name="Adriaenssens E.M."/>
            <person name="Foster-Nyarko E."/>
            <person name="Jarju S."/>
            <person name="Secka A."/>
            <person name="Antonio M."/>
            <person name="Oren A."/>
            <person name="Chaudhuri R.R."/>
            <person name="La Ragione R."/>
            <person name="Hildebrand F."/>
            <person name="Pallen M.J."/>
        </authorList>
    </citation>
    <scope>NUCLEOTIDE SEQUENCE</scope>
    <source>
        <strain evidence="1">CHK169-2315</strain>
    </source>
</reference>
<protein>
    <submittedName>
        <fullName evidence="1">SLAP domain-containing protein</fullName>
    </submittedName>
</protein>
<reference evidence="1" key="2">
    <citation type="submission" date="2021-04" db="EMBL/GenBank/DDBJ databases">
        <authorList>
            <person name="Gilroy R."/>
        </authorList>
    </citation>
    <scope>NUCLEOTIDE SEQUENCE</scope>
    <source>
        <strain evidence="1">CHK169-2315</strain>
    </source>
</reference>
<dbReference type="EMBL" id="DXHX01000109">
    <property type="protein sequence ID" value="HIV74796.1"/>
    <property type="molecule type" value="Genomic_DNA"/>
</dbReference>
<dbReference type="Proteomes" id="UP000823937">
    <property type="component" value="Unassembled WGS sequence"/>
</dbReference>
<gene>
    <name evidence="1" type="ORF">H9895_06950</name>
</gene>
<evidence type="ECO:0000313" key="1">
    <source>
        <dbReference type="EMBL" id="HIV74796.1"/>
    </source>
</evidence>
<organism evidence="1 2">
    <name type="scientific">Candidatus Pseudogracilibacillus intestinigallinarum</name>
    <dbReference type="NCBI Taxonomy" id="2838742"/>
    <lineage>
        <taxon>Bacteria</taxon>
        <taxon>Bacillati</taxon>
        <taxon>Bacillota</taxon>
        <taxon>Bacilli</taxon>
        <taxon>Bacillales</taxon>
        <taxon>Bacillaceae</taxon>
        <taxon>Pseudogracilibacillus</taxon>
    </lineage>
</organism>
<accession>A0A9D1PN17</accession>
<evidence type="ECO:0000313" key="2">
    <source>
        <dbReference type="Proteomes" id="UP000823937"/>
    </source>
</evidence>
<comment type="caution">
    <text evidence="1">The sequence shown here is derived from an EMBL/GenBank/DDBJ whole genome shotgun (WGS) entry which is preliminary data.</text>
</comment>
<dbReference type="InterPro" id="IPR030910">
    <property type="entry name" value="SLAP_dom"/>
</dbReference>
<sequence length="119" mass="13976">MQKLFFEDAWERTISKQDHDKICDVFSNLQIDAGISFTFLWEAVNHHGDLLVTTLIHNNEKASMELKNIYMKYIHDTVTYADYFTVPIVIPAHHSMPWTFIFTKQTEGKCDDTTYVIKK</sequence>